<comment type="caution">
    <text evidence="2">The sequence shown here is derived from an EMBL/GenBank/DDBJ whole genome shotgun (WGS) entry which is preliminary data.</text>
</comment>
<dbReference type="PANTHER" id="PTHR34145:SF28">
    <property type="entry name" value="F-BOX DOMAIN-CONTAINING PROTEIN"/>
    <property type="match status" value="1"/>
</dbReference>
<evidence type="ECO:0000313" key="2">
    <source>
        <dbReference type="EMBL" id="KAI9185485.1"/>
    </source>
</evidence>
<reference evidence="2" key="1">
    <citation type="journal article" date="2022" name="Plant J.">
        <title>Strategies of tolerance reflected in two North American maple genomes.</title>
        <authorList>
            <person name="McEvoy S.L."/>
            <person name="Sezen U.U."/>
            <person name="Trouern-Trend A."/>
            <person name="McMahon S.M."/>
            <person name="Schaberg P.G."/>
            <person name="Yang J."/>
            <person name="Wegrzyn J.L."/>
            <person name="Swenson N.G."/>
        </authorList>
    </citation>
    <scope>NUCLEOTIDE SEQUENCE</scope>
    <source>
        <strain evidence="2">91603</strain>
    </source>
</reference>
<organism evidence="2 3">
    <name type="scientific">Acer negundo</name>
    <name type="common">Box elder</name>
    <dbReference type="NCBI Taxonomy" id="4023"/>
    <lineage>
        <taxon>Eukaryota</taxon>
        <taxon>Viridiplantae</taxon>
        <taxon>Streptophyta</taxon>
        <taxon>Embryophyta</taxon>
        <taxon>Tracheophyta</taxon>
        <taxon>Spermatophyta</taxon>
        <taxon>Magnoliopsida</taxon>
        <taxon>eudicotyledons</taxon>
        <taxon>Gunneridae</taxon>
        <taxon>Pentapetalae</taxon>
        <taxon>rosids</taxon>
        <taxon>malvids</taxon>
        <taxon>Sapindales</taxon>
        <taxon>Sapindaceae</taxon>
        <taxon>Hippocastanoideae</taxon>
        <taxon>Acereae</taxon>
        <taxon>Acer</taxon>
    </lineage>
</organism>
<evidence type="ECO:0000259" key="1">
    <source>
        <dbReference type="Pfam" id="PF23622"/>
    </source>
</evidence>
<gene>
    <name evidence="2" type="ORF">LWI28_007772</name>
</gene>
<feature type="domain" description="At1g61320/AtMIF1 LRR" evidence="1">
    <location>
        <begin position="5"/>
        <end position="81"/>
    </location>
</feature>
<dbReference type="Pfam" id="PF23622">
    <property type="entry name" value="LRR_At1g61320_AtMIF1"/>
    <property type="match status" value="1"/>
</dbReference>
<dbReference type="AlphaFoldDB" id="A0AAD5J3G8"/>
<accession>A0AAD5J3G8</accession>
<dbReference type="EMBL" id="JAJSOW010000100">
    <property type="protein sequence ID" value="KAI9185485.1"/>
    <property type="molecule type" value="Genomic_DNA"/>
</dbReference>
<dbReference type="Proteomes" id="UP001064489">
    <property type="component" value="Chromosome 3"/>
</dbReference>
<keyword evidence="3" id="KW-1185">Reference proteome</keyword>
<sequence>MAGCADLKYFNLTRADILDQEFHNLISKLPLLEKLILKDCVQERVSLSSNRLRELQVLHCDRLREIDIDVPSLLTFSYVFDDNPASSINVPKPCSWKVGFSLGCQRYEVLTCFDSLNFFLKLPYEIEDISISIFIQATDSFNSDKLKKKKWLSLPREVGNLTIEVLAIPLSNYAALLDYLLWICYPRILSMKTHAGQSSIKFIRWLYEKMMKRDAKCCDCHRIKCWQHYLKDFKIECFVPLKDTKPLHIDNLMAALSNLPLGTI</sequence>
<name>A0AAD5J3G8_ACENE</name>
<reference evidence="2" key="2">
    <citation type="submission" date="2023-02" db="EMBL/GenBank/DDBJ databases">
        <authorList>
            <person name="Swenson N.G."/>
            <person name="Wegrzyn J.L."/>
            <person name="Mcevoy S.L."/>
        </authorList>
    </citation>
    <scope>NUCLEOTIDE SEQUENCE</scope>
    <source>
        <strain evidence="2">91603</strain>
        <tissue evidence="2">Leaf</tissue>
    </source>
</reference>
<dbReference type="PANTHER" id="PTHR34145">
    <property type="entry name" value="OS02G0105600 PROTEIN"/>
    <property type="match status" value="1"/>
</dbReference>
<dbReference type="InterPro" id="IPR053772">
    <property type="entry name" value="At1g61320/At1g61330-like"/>
</dbReference>
<dbReference type="InterPro" id="IPR055357">
    <property type="entry name" value="LRR_At1g61320_AtMIF1"/>
</dbReference>
<evidence type="ECO:0000313" key="3">
    <source>
        <dbReference type="Proteomes" id="UP001064489"/>
    </source>
</evidence>
<proteinExistence type="predicted"/>
<protein>
    <recommendedName>
        <fullName evidence="1">At1g61320/AtMIF1 LRR domain-containing protein</fullName>
    </recommendedName>
</protein>